<dbReference type="Gene3D" id="3.10.20.310">
    <property type="entry name" value="membrane protein fhac"/>
    <property type="match status" value="1"/>
</dbReference>
<keyword evidence="3" id="KW-0812">Transmembrane</keyword>
<dbReference type="Pfam" id="PF01103">
    <property type="entry name" value="Omp85"/>
    <property type="match status" value="1"/>
</dbReference>
<keyword evidence="4" id="KW-0472">Membrane</keyword>
<name>A0A3D9L1E2_MARFU</name>
<dbReference type="PROSITE" id="PS51779">
    <property type="entry name" value="POTRA"/>
    <property type="match status" value="1"/>
</dbReference>
<evidence type="ECO:0000256" key="1">
    <source>
        <dbReference type="ARBA" id="ARBA00004370"/>
    </source>
</evidence>
<gene>
    <name evidence="6" type="ORF">C7460_114108</name>
</gene>
<dbReference type="Gene3D" id="2.40.160.50">
    <property type="entry name" value="membrane protein fhac: a member of the omp85/tpsb transporter family"/>
    <property type="match status" value="1"/>
</dbReference>
<dbReference type="PANTHER" id="PTHR12815:SF18">
    <property type="entry name" value="SORTING AND ASSEMBLY MACHINERY COMPONENT 50 HOMOLOG"/>
    <property type="match status" value="1"/>
</dbReference>
<dbReference type="InterPro" id="IPR039910">
    <property type="entry name" value="D15-like"/>
</dbReference>
<dbReference type="Pfam" id="PF07244">
    <property type="entry name" value="POTRA"/>
    <property type="match status" value="1"/>
</dbReference>
<evidence type="ECO:0000256" key="4">
    <source>
        <dbReference type="ARBA" id="ARBA00023136"/>
    </source>
</evidence>
<keyword evidence="7" id="KW-1185">Reference proteome</keyword>
<evidence type="ECO:0000313" key="6">
    <source>
        <dbReference type="EMBL" id="RED96650.1"/>
    </source>
</evidence>
<keyword evidence="2" id="KW-1134">Transmembrane beta strand</keyword>
<dbReference type="InterPro" id="IPR010827">
    <property type="entry name" value="BamA/TamA_POTRA"/>
</dbReference>
<dbReference type="AlphaFoldDB" id="A0A3D9L1E2"/>
<dbReference type="OrthoDB" id="9768717at2"/>
<comment type="caution">
    <text evidence="6">The sequence shown here is derived from an EMBL/GenBank/DDBJ whole genome shotgun (WGS) entry which is preliminary data.</text>
</comment>
<evidence type="ECO:0000259" key="5">
    <source>
        <dbReference type="PROSITE" id="PS51779"/>
    </source>
</evidence>
<accession>A0A3D9L1E2</accession>
<dbReference type="GO" id="GO:0019867">
    <property type="term" value="C:outer membrane"/>
    <property type="evidence" value="ECO:0007669"/>
    <property type="project" value="InterPro"/>
</dbReference>
<sequence length="463" mass="54352">MTASAQKHKADTSQAVADAYITINKIYILGNDKTKRYIITRELGFKEGDQIALTNLDEVMTRSRNNVYNTNLFSTVEFEQLEISDTEIDVLIKLEERWYVWPSFILKPIDRNFIDWWKNRDKDFSRVRFGPKLDIYNVRGRKESLRFIGFFGFDRRFIFQYSFPYIDKNQKHGLTLGASSVINKKMPYETVNHVNNFITDTSEFVDQVNREAYSGYLIYKFRPSFYDYHYLTLQGYTMTISDDIANLNPNYFGDGATHQAAFGLSYSYVRDRRDNRNYPLDGYRIFGEMEKLGLGIFGDVDIWRATAFYQHYIDFQNKWYLSTSFGGQITSPDAAYFNYTEFGEGTYYVRGFEQFLVEGPHNVLSKNSLKREIFKTDINLGRFMPIKKFKKLPFAVYAKTFVDVGYVNNYPNYEQNARLTNKPLYSAGIGLDIVMLYDITLRLEYSYNSEGQFRFAPNFMAEL</sequence>
<evidence type="ECO:0000256" key="2">
    <source>
        <dbReference type="ARBA" id="ARBA00022452"/>
    </source>
</evidence>
<dbReference type="InterPro" id="IPR000184">
    <property type="entry name" value="Bac_surfAg_D15"/>
</dbReference>
<organism evidence="6 7">
    <name type="scientific">Marinoscillum furvescens DSM 4134</name>
    <dbReference type="NCBI Taxonomy" id="1122208"/>
    <lineage>
        <taxon>Bacteria</taxon>
        <taxon>Pseudomonadati</taxon>
        <taxon>Bacteroidota</taxon>
        <taxon>Cytophagia</taxon>
        <taxon>Cytophagales</taxon>
        <taxon>Reichenbachiellaceae</taxon>
        <taxon>Marinoscillum</taxon>
    </lineage>
</organism>
<feature type="domain" description="POTRA" evidence="5">
    <location>
        <begin position="21"/>
        <end position="97"/>
    </location>
</feature>
<reference evidence="6 7" key="1">
    <citation type="submission" date="2018-07" db="EMBL/GenBank/DDBJ databases">
        <title>Genomic Encyclopedia of Type Strains, Phase IV (KMG-IV): sequencing the most valuable type-strain genomes for metagenomic binning, comparative biology and taxonomic classification.</title>
        <authorList>
            <person name="Goeker M."/>
        </authorList>
    </citation>
    <scope>NUCLEOTIDE SEQUENCE [LARGE SCALE GENOMIC DNA]</scope>
    <source>
        <strain evidence="6 7">DSM 4134</strain>
    </source>
</reference>
<dbReference type="EMBL" id="QREG01000014">
    <property type="protein sequence ID" value="RED96650.1"/>
    <property type="molecule type" value="Genomic_DNA"/>
</dbReference>
<dbReference type="PANTHER" id="PTHR12815">
    <property type="entry name" value="SORTING AND ASSEMBLY MACHINERY SAMM50 PROTEIN FAMILY MEMBER"/>
    <property type="match status" value="1"/>
</dbReference>
<proteinExistence type="predicted"/>
<dbReference type="Proteomes" id="UP000256779">
    <property type="component" value="Unassembled WGS sequence"/>
</dbReference>
<comment type="subcellular location">
    <subcellularLocation>
        <location evidence="1">Membrane</location>
    </subcellularLocation>
</comment>
<protein>
    <submittedName>
        <fullName evidence="6">Surface antigen-like variable number repeat protein</fullName>
    </submittedName>
</protein>
<evidence type="ECO:0000256" key="3">
    <source>
        <dbReference type="ARBA" id="ARBA00022692"/>
    </source>
</evidence>
<evidence type="ECO:0000313" key="7">
    <source>
        <dbReference type="Proteomes" id="UP000256779"/>
    </source>
</evidence>
<dbReference type="InterPro" id="IPR034746">
    <property type="entry name" value="POTRA"/>
</dbReference>